<organism evidence="1 2">
    <name type="scientific">Aspergillus bombycis</name>
    <dbReference type="NCBI Taxonomy" id="109264"/>
    <lineage>
        <taxon>Eukaryota</taxon>
        <taxon>Fungi</taxon>
        <taxon>Dikarya</taxon>
        <taxon>Ascomycota</taxon>
        <taxon>Pezizomycotina</taxon>
        <taxon>Eurotiomycetes</taxon>
        <taxon>Eurotiomycetidae</taxon>
        <taxon>Eurotiales</taxon>
        <taxon>Aspergillaceae</taxon>
        <taxon>Aspergillus</taxon>
    </lineage>
</organism>
<dbReference type="GeneID" id="34444114"/>
<dbReference type="OrthoDB" id="4387664at2759"/>
<keyword evidence="2" id="KW-1185">Reference proteome</keyword>
<dbReference type="EMBL" id="LYCR01000002">
    <property type="protein sequence ID" value="OGM50761.1"/>
    <property type="molecule type" value="Genomic_DNA"/>
</dbReference>
<accession>A0A1F8AGE2</accession>
<sequence>MPKTYAMRLLFQKNELNQVTTQWEKRYISEIAKMGGRVTRLNSSPAAAGTNSFIYHVTISDKSSARIEAVKFGPKQLEKLGKLVDGWIVPDK</sequence>
<dbReference type="AlphaFoldDB" id="A0A1F8AGE2"/>
<evidence type="ECO:0000313" key="1">
    <source>
        <dbReference type="EMBL" id="OGM50761.1"/>
    </source>
</evidence>
<proteinExistence type="predicted"/>
<evidence type="ECO:0000313" key="2">
    <source>
        <dbReference type="Proteomes" id="UP000179179"/>
    </source>
</evidence>
<dbReference type="Proteomes" id="UP000179179">
    <property type="component" value="Unassembled WGS sequence"/>
</dbReference>
<name>A0A1F8AGE2_9EURO</name>
<comment type="caution">
    <text evidence="1">The sequence shown here is derived from an EMBL/GenBank/DDBJ whole genome shotgun (WGS) entry which is preliminary data.</text>
</comment>
<protein>
    <submittedName>
        <fullName evidence="1">Uncharacterized protein</fullName>
    </submittedName>
</protein>
<gene>
    <name evidence="1" type="ORF">ABOM_000724</name>
</gene>
<reference evidence="1 2" key="1">
    <citation type="journal article" date="2016" name="Genome Biol. Evol.">
        <title>Draft genome sequence of an aflatoxigenic Aspergillus species, A. bombycis.</title>
        <authorList>
            <person name="Moore G.G."/>
            <person name="Mack B.M."/>
            <person name="Beltz S.B."/>
            <person name="Gilbert M.K."/>
        </authorList>
    </citation>
    <scope>NUCLEOTIDE SEQUENCE [LARGE SCALE GENOMIC DNA]</scope>
    <source>
        <strain evidence="2">NRRL 26010</strain>
    </source>
</reference>
<dbReference type="RefSeq" id="XP_022394478.1">
    <property type="nucleotide sequence ID" value="XM_022527854.1"/>
</dbReference>